<protein>
    <submittedName>
        <fullName evidence="4">L-erythro-3,5-diaminohexanoate dehydrogenase</fullName>
    </submittedName>
</protein>
<feature type="domain" description="Alcohol dehydrogenase-like C-terminal" evidence="2">
    <location>
        <begin position="210"/>
        <end position="298"/>
    </location>
</feature>
<dbReference type="Pfam" id="PF00107">
    <property type="entry name" value="ADH_zinc_N"/>
    <property type="match status" value="1"/>
</dbReference>
<sequence length="350" mass="37436">MKAVTLKKGNPYGTHRVIEPKGVLPQPALKIDNTMEIYDNEILIDVQTLNVDSASFTQIKDQAEGDVEKIKEIMMGIVAERGKHQNPVTGSGGMLIGTVKEIGPAMEGKTDLQVGDKIATLVSLSLTPLVIEEILEVRDNIDQVDIKGQAILFESGIYAKIPTDLPENLALSVLDVAGAPAQTAKLVKPGDTVLVVGGAGKSGMLCLYEAKKRAGVAGKVICMAHRSDSLEKVKKLGLADEYIVGDATDAVGVYNEIVELTDGELCDVVINCVSRPNCEMSSILSCKDDGTVYFFSMATSFTKAALGAEGVGKDVNMIIGNGYTKNHAAVSLEIMRESEGLRELYKKIYA</sequence>
<evidence type="ECO:0000313" key="5">
    <source>
        <dbReference type="Proteomes" id="UP000184052"/>
    </source>
</evidence>
<dbReference type="InterPro" id="IPR036291">
    <property type="entry name" value="NAD(P)-bd_dom_sf"/>
</dbReference>
<dbReference type="STRING" id="1121476.SAMN02745751_01134"/>
<dbReference type="SUPFAM" id="SSF50129">
    <property type="entry name" value="GroES-like"/>
    <property type="match status" value="1"/>
</dbReference>
<dbReference type="InterPro" id="IPR058932">
    <property type="entry name" value="KDD_N"/>
</dbReference>
<dbReference type="PANTHER" id="PTHR43401:SF2">
    <property type="entry name" value="L-THREONINE 3-DEHYDROGENASE"/>
    <property type="match status" value="1"/>
</dbReference>
<keyword evidence="1" id="KW-0560">Oxidoreductase</keyword>
<dbReference type="Gene3D" id="3.90.180.10">
    <property type="entry name" value="Medium-chain alcohol dehydrogenases, catalytic domain"/>
    <property type="match status" value="1"/>
</dbReference>
<evidence type="ECO:0000313" key="4">
    <source>
        <dbReference type="EMBL" id="SHI82603.1"/>
    </source>
</evidence>
<dbReference type="InterPro" id="IPR013149">
    <property type="entry name" value="ADH-like_C"/>
</dbReference>
<organism evidence="4 5">
    <name type="scientific">Dethiosulfatibacter aminovorans DSM 17477</name>
    <dbReference type="NCBI Taxonomy" id="1121476"/>
    <lineage>
        <taxon>Bacteria</taxon>
        <taxon>Bacillati</taxon>
        <taxon>Bacillota</taxon>
        <taxon>Tissierellia</taxon>
        <taxon>Dethiosulfatibacter</taxon>
    </lineage>
</organism>
<feature type="domain" description="L-erythro-3,5-diaminohexanoate dehydrogenase N-terminal" evidence="3">
    <location>
        <begin position="15"/>
        <end position="162"/>
    </location>
</feature>
<dbReference type="EMBL" id="FQZL01000007">
    <property type="protein sequence ID" value="SHI82603.1"/>
    <property type="molecule type" value="Genomic_DNA"/>
</dbReference>
<dbReference type="InterPro" id="IPR011032">
    <property type="entry name" value="GroES-like_sf"/>
</dbReference>
<accession>A0A1M6EB08</accession>
<dbReference type="AlphaFoldDB" id="A0A1M6EB08"/>
<reference evidence="4 5" key="1">
    <citation type="submission" date="2016-11" db="EMBL/GenBank/DDBJ databases">
        <authorList>
            <person name="Jaros S."/>
            <person name="Januszkiewicz K."/>
            <person name="Wedrychowicz H."/>
        </authorList>
    </citation>
    <scope>NUCLEOTIDE SEQUENCE [LARGE SCALE GENOMIC DNA]</scope>
    <source>
        <strain evidence="4 5">DSM 17477</strain>
    </source>
</reference>
<dbReference type="InterPro" id="IPR050129">
    <property type="entry name" value="Zn_alcohol_dh"/>
</dbReference>
<evidence type="ECO:0000256" key="1">
    <source>
        <dbReference type="ARBA" id="ARBA00023002"/>
    </source>
</evidence>
<name>A0A1M6EB08_9FIRM</name>
<dbReference type="Pfam" id="PF26370">
    <property type="entry name" value="KDD_N"/>
    <property type="match status" value="1"/>
</dbReference>
<dbReference type="Proteomes" id="UP000184052">
    <property type="component" value="Unassembled WGS sequence"/>
</dbReference>
<dbReference type="GO" id="GO:0016491">
    <property type="term" value="F:oxidoreductase activity"/>
    <property type="evidence" value="ECO:0007669"/>
    <property type="project" value="UniProtKB-KW"/>
</dbReference>
<dbReference type="OrthoDB" id="48703at2"/>
<gene>
    <name evidence="4" type="ORF">SAMN02745751_01134</name>
</gene>
<evidence type="ECO:0000259" key="3">
    <source>
        <dbReference type="Pfam" id="PF26370"/>
    </source>
</evidence>
<dbReference type="SUPFAM" id="SSF51735">
    <property type="entry name" value="NAD(P)-binding Rossmann-fold domains"/>
    <property type="match status" value="1"/>
</dbReference>
<dbReference type="PANTHER" id="PTHR43401">
    <property type="entry name" value="L-THREONINE 3-DEHYDROGENASE"/>
    <property type="match status" value="1"/>
</dbReference>
<keyword evidence="5" id="KW-1185">Reference proteome</keyword>
<evidence type="ECO:0000259" key="2">
    <source>
        <dbReference type="Pfam" id="PF00107"/>
    </source>
</evidence>
<dbReference type="RefSeq" id="WP_073048434.1">
    <property type="nucleotide sequence ID" value="NZ_FQZL01000007.1"/>
</dbReference>
<proteinExistence type="predicted"/>